<evidence type="ECO:0000313" key="3">
    <source>
        <dbReference type="Proteomes" id="UP000381693"/>
    </source>
</evidence>
<evidence type="ECO:0008006" key="4">
    <source>
        <dbReference type="Google" id="ProtNLM"/>
    </source>
</evidence>
<gene>
    <name evidence="2" type="ORF">MAMC_01790</name>
</gene>
<dbReference type="EMBL" id="CABFUZ020000190">
    <property type="protein sequence ID" value="VVM07688.1"/>
    <property type="molecule type" value="Genomic_DNA"/>
</dbReference>
<organism evidence="2 3">
    <name type="scientific">Methylacidimicrobium cyclopophantes</name>
    <dbReference type="NCBI Taxonomy" id="1041766"/>
    <lineage>
        <taxon>Bacteria</taxon>
        <taxon>Pseudomonadati</taxon>
        <taxon>Verrucomicrobiota</taxon>
        <taxon>Methylacidimicrobium</taxon>
    </lineage>
</organism>
<accession>A0A5E6MHH9</accession>
<dbReference type="AlphaFoldDB" id="A0A5E6MHH9"/>
<evidence type="ECO:0000256" key="1">
    <source>
        <dbReference type="SAM" id="SignalP"/>
    </source>
</evidence>
<proteinExistence type="predicted"/>
<dbReference type="Proteomes" id="UP000381693">
    <property type="component" value="Unassembled WGS sequence"/>
</dbReference>
<reference evidence="2" key="1">
    <citation type="submission" date="2019-09" db="EMBL/GenBank/DDBJ databases">
        <authorList>
            <person name="Cremers G."/>
        </authorList>
    </citation>
    <scope>NUCLEOTIDE SEQUENCE [LARGE SCALE GENOMIC DNA]</scope>
    <source>
        <strain evidence="2">3B</strain>
    </source>
</reference>
<evidence type="ECO:0000313" key="2">
    <source>
        <dbReference type="EMBL" id="VVM07688.1"/>
    </source>
</evidence>
<keyword evidence="3" id="KW-1185">Reference proteome</keyword>
<feature type="chain" id="PRO_5022823397" description="Lipoprotein" evidence="1">
    <location>
        <begin position="36"/>
        <end position="195"/>
    </location>
</feature>
<name>A0A5E6MHH9_9BACT</name>
<sequence>MIGMPTVRRKKWLFPASVGSLLLAGFVLLSAWAQAAPRPSSPDSAASPAPRELSLEEQVRALIAKDLYPGEKIEALTVIPEPEQSRIAARWEAHILDDGKHFHPLFHPPSIILYEVLPGQAHFPALGSALAPNAASAPEFQVWQKKLALTRNLMRQVVVLRCMLYCRHQMDALDQENLHGAERELETLTAKPSQR</sequence>
<keyword evidence="1" id="KW-0732">Signal</keyword>
<protein>
    <recommendedName>
        <fullName evidence="4">Lipoprotein</fullName>
    </recommendedName>
</protein>
<comment type="caution">
    <text evidence="2">The sequence shown here is derived from an EMBL/GenBank/DDBJ whole genome shotgun (WGS) entry which is preliminary data.</text>
</comment>
<feature type="signal peptide" evidence="1">
    <location>
        <begin position="1"/>
        <end position="35"/>
    </location>
</feature>